<organism evidence="10 11">
    <name type="scientific">Apteryx owenii</name>
    <name type="common">Little spotted kiwi</name>
    <dbReference type="NCBI Taxonomy" id="8824"/>
    <lineage>
        <taxon>Eukaryota</taxon>
        <taxon>Metazoa</taxon>
        <taxon>Chordata</taxon>
        <taxon>Craniata</taxon>
        <taxon>Vertebrata</taxon>
        <taxon>Euteleostomi</taxon>
        <taxon>Archelosauria</taxon>
        <taxon>Archosauria</taxon>
        <taxon>Dinosauria</taxon>
        <taxon>Saurischia</taxon>
        <taxon>Theropoda</taxon>
        <taxon>Coelurosauria</taxon>
        <taxon>Aves</taxon>
        <taxon>Palaeognathae</taxon>
        <taxon>Apterygiformes</taxon>
        <taxon>Apterygidae</taxon>
        <taxon>Apteryx</taxon>
    </lineage>
</organism>
<dbReference type="SMART" id="SM00407">
    <property type="entry name" value="IGc1"/>
    <property type="match status" value="1"/>
</dbReference>
<feature type="domain" description="Ig-like" evidence="9">
    <location>
        <begin position="415"/>
        <end position="506"/>
    </location>
</feature>
<feature type="compositionally biased region" description="Pro residues" evidence="7">
    <location>
        <begin position="401"/>
        <end position="416"/>
    </location>
</feature>
<evidence type="ECO:0000256" key="1">
    <source>
        <dbReference type="ARBA" id="ARBA00004479"/>
    </source>
</evidence>
<dbReference type="InterPro" id="IPR036179">
    <property type="entry name" value="Ig-like_dom_sf"/>
</dbReference>
<dbReference type="Pfam" id="PF07654">
    <property type="entry name" value="C1-set"/>
    <property type="match status" value="1"/>
</dbReference>
<evidence type="ECO:0000256" key="4">
    <source>
        <dbReference type="ARBA" id="ARBA00022989"/>
    </source>
</evidence>
<evidence type="ECO:0000259" key="9">
    <source>
        <dbReference type="PROSITE" id="PS50835"/>
    </source>
</evidence>
<feature type="transmembrane region" description="Helical" evidence="8">
    <location>
        <begin position="526"/>
        <end position="546"/>
    </location>
</feature>
<feature type="region of interest" description="Disordered" evidence="7">
    <location>
        <begin position="276"/>
        <end position="295"/>
    </location>
</feature>
<accession>A0A8B9PY77</accession>
<reference evidence="10" key="2">
    <citation type="submission" date="2025-09" db="UniProtKB">
        <authorList>
            <consortium name="Ensembl"/>
        </authorList>
    </citation>
    <scope>IDENTIFICATION</scope>
</reference>
<protein>
    <recommendedName>
        <fullName evidence="9">Ig-like domain-containing protein</fullName>
    </recommendedName>
</protein>
<dbReference type="Pfam" id="PF00993">
    <property type="entry name" value="MHC_II_alpha"/>
    <property type="match status" value="1"/>
</dbReference>
<dbReference type="PROSITE" id="PS50835">
    <property type="entry name" value="IG_LIKE"/>
    <property type="match status" value="1"/>
</dbReference>
<comment type="similarity">
    <text evidence="2">Belongs to the MHC class II family.</text>
</comment>
<evidence type="ECO:0000256" key="5">
    <source>
        <dbReference type="ARBA" id="ARBA00023157"/>
    </source>
</evidence>
<dbReference type="SMART" id="SM00920">
    <property type="entry name" value="MHC_II_alpha"/>
    <property type="match status" value="1"/>
</dbReference>
<dbReference type="PANTHER" id="PTHR19944">
    <property type="entry name" value="MHC CLASS II-RELATED"/>
    <property type="match status" value="1"/>
</dbReference>
<dbReference type="Gene3D" id="2.60.40.10">
    <property type="entry name" value="Immunoglobulins"/>
    <property type="match status" value="1"/>
</dbReference>
<dbReference type="InterPro" id="IPR050160">
    <property type="entry name" value="MHC/Immunoglobulin"/>
</dbReference>
<keyword evidence="3 8" id="KW-0812">Transmembrane</keyword>
<name>A0A8B9PY77_APTOW</name>
<dbReference type="InterPro" id="IPR007110">
    <property type="entry name" value="Ig-like_dom"/>
</dbReference>
<dbReference type="Proteomes" id="UP000694424">
    <property type="component" value="Unplaced"/>
</dbReference>
<keyword evidence="8" id="KW-0472">Membrane</keyword>
<dbReference type="PANTHER" id="PTHR19944:SF50">
    <property type="entry name" value="HLA CLASS II HISTOCOMPATIBILITY ANTIGEN, DM ALPHA CHAIN"/>
    <property type="match status" value="1"/>
</dbReference>
<feature type="region of interest" description="Disordered" evidence="7">
    <location>
        <begin position="387"/>
        <end position="416"/>
    </location>
</feature>
<dbReference type="InterPro" id="IPR014745">
    <property type="entry name" value="MHC_II_a/b_N"/>
</dbReference>
<evidence type="ECO:0000256" key="3">
    <source>
        <dbReference type="ARBA" id="ARBA00022692"/>
    </source>
</evidence>
<keyword evidence="5" id="KW-1015">Disulfide bond</keyword>
<dbReference type="InterPro" id="IPR003597">
    <property type="entry name" value="Ig_C1-set"/>
</dbReference>
<dbReference type="InterPro" id="IPR001003">
    <property type="entry name" value="MHC_II_a_N"/>
</dbReference>
<comment type="subcellular location">
    <subcellularLocation>
        <location evidence="1">Membrane</location>
        <topology evidence="1">Single-pass type I membrane protein</topology>
    </subcellularLocation>
</comment>
<proteinExistence type="inferred from homology"/>
<dbReference type="GO" id="GO:0006955">
    <property type="term" value="P:immune response"/>
    <property type="evidence" value="ECO:0007669"/>
    <property type="project" value="InterPro"/>
</dbReference>
<evidence type="ECO:0000313" key="11">
    <source>
        <dbReference type="Proteomes" id="UP000694424"/>
    </source>
</evidence>
<dbReference type="SUPFAM" id="SSF54452">
    <property type="entry name" value="MHC antigen-recognition domain"/>
    <property type="match status" value="1"/>
</dbReference>
<keyword evidence="4 8" id="KW-1133">Transmembrane helix</keyword>
<keyword evidence="11" id="KW-1185">Reference proteome</keyword>
<keyword evidence="6" id="KW-0325">Glycoprotein</keyword>
<dbReference type="Ensembl" id="ENSAOWT00000018768.1">
    <property type="protein sequence ID" value="ENSAOWP00000016535.1"/>
    <property type="gene ID" value="ENSAOWG00000011260.1"/>
</dbReference>
<evidence type="ECO:0000256" key="7">
    <source>
        <dbReference type="SAM" id="MobiDB-lite"/>
    </source>
</evidence>
<evidence type="ECO:0000256" key="6">
    <source>
        <dbReference type="ARBA" id="ARBA00023180"/>
    </source>
</evidence>
<reference evidence="10" key="1">
    <citation type="submission" date="2025-08" db="UniProtKB">
        <authorList>
            <consortium name="Ensembl"/>
        </authorList>
    </citation>
    <scope>IDENTIFICATION</scope>
</reference>
<evidence type="ECO:0000313" key="10">
    <source>
        <dbReference type="Ensembl" id="ENSAOWP00000016535.1"/>
    </source>
</evidence>
<dbReference type="SUPFAM" id="SSF48726">
    <property type="entry name" value="Immunoglobulin"/>
    <property type="match status" value="1"/>
</dbReference>
<evidence type="ECO:0000256" key="8">
    <source>
        <dbReference type="SAM" id="Phobius"/>
    </source>
</evidence>
<dbReference type="GO" id="GO:0019882">
    <property type="term" value="P:antigen processing and presentation"/>
    <property type="evidence" value="ECO:0007669"/>
    <property type="project" value="InterPro"/>
</dbReference>
<dbReference type="AlphaFoldDB" id="A0A8B9PY77"/>
<dbReference type="InterPro" id="IPR013783">
    <property type="entry name" value="Ig-like_fold"/>
</dbReference>
<sequence length="554" mass="59318">MQTGGGVCVHAQRVHVCMHSVCVCVCAHVHRVCVCPCTVCVHTRDVYVCTHTVCVSVRSIFVHAQPVCTHALCVCVSTQRVCMSKHRVCMCAYTLCVCVCVCVHAQGVHVSMHSLCAQMPCVCVNTQGVCGCLHSVCACTACACVHAQGVRGCMHTRVHAQCVCMHRVCVCACTGCVWVHAQCACMHSGCVCACTGCARVHAQPVRTHAMCVCVHAHGVCACTACVCVHAQGVHVCMHSLCAHTLCASVCTHSVCARTACLRVHAQGARVHARGAQVRTRSALRPPPRAAPHRPAAFPEPAAHTVQEVLFCQPDQPSLGLALTFDGDQLYWFDFPFSRWVPRLPELPPWPSASESPAELLRDAELCQQLRRELSTLVEGILAEAKGRAAQPAGDTLHPPTHRPPADAPLRPPPPPGIPMAEVFVAEPLQLGRPNTLVCMVGNLFPAAVSVSWQRGGVPVTEGVTGTHYTPTDSLGFLLFSYLAVTPRRGDVYTCTVTRERENSSIVAYWVPQNPVPSEVLETALCAAAMGLGVLLVLLGVALLLAARQRDAAYD</sequence>
<dbReference type="GO" id="GO:0042613">
    <property type="term" value="C:MHC class II protein complex"/>
    <property type="evidence" value="ECO:0007669"/>
    <property type="project" value="InterPro"/>
</dbReference>
<evidence type="ECO:0000256" key="2">
    <source>
        <dbReference type="ARBA" id="ARBA00007394"/>
    </source>
</evidence>
<dbReference type="Gene3D" id="3.10.320.10">
    <property type="entry name" value="Class II Histocompatibility Antigen, M Beta Chain, Chain B, domain 1"/>
    <property type="match status" value="1"/>
</dbReference>
<dbReference type="InterPro" id="IPR011162">
    <property type="entry name" value="MHC_I/II-like_Ag-recog"/>
</dbReference>